<evidence type="ECO:0000256" key="1">
    <source>
        <dbReference type="ARBA" id="ARBA00005801"/>
    </source>
</evidence>
<dbReference type="GO" id="GO:0005886">
    <property type="term" value="C:plasma membrane"/>
    <property type="evidence" value="ECO:0007669"/>
    <property type="project" value="TreeGrafter"/>
</dbReference>
<dbReference type="PANTHER" id="PTHR30487:SF0">
    <property type="entry name" value="PREPILIN LEADER PEPTIDASE_N-METHYLTRANSFERASE-RELATED"/>
    <property type="match status" value="1"/>
</dbReference>
<dbReference type="EMBL" id="FWWT01000022">
    <property type="protein sequence ID" value="SMB94721.1"/>
    <property type="molecule type" value="Genomic_DNA"/>
</dbReference>
<keyword evidence="5" id="KW-0808">Transferase</keyword>
<dbReference type="InterPro" id="IPR050882">
    <property type="entry name" value="Prepilin_peptidase/N-MTase"/>
</dbReference>
<keyword evidence="3" id="KW-1133">Transmembrane helix</keyword>
<keyword evidence="6" id="KW-1185">Reference proteome</keyword>
<feature type="transmembrane region" description="Helical" evidence="3">
    <location>
        <begin position="77"/>
        <end position="99"/>
    </location>
</feature>
<feature type="transmembrane region" description="Helical" evidence="3">
    <location>
        <begin position="106"/>
        <end position="126"/>
    </location>
</feature>
<organism evidence="5 6">
    <name type="scientific">Desulfonispora thiosulfatigenes DSM 11270</name>
    <dbReference type="NCBI Taxonomy" id="656914"/>
    <lineage>
        <taxon>Bacteria</taxon>
        <taxon>Bacillati</taxon>
        <taxon>Bacillota</taxon>
        <taxon>Clostridia</taxon>
        <taxon>Eubacteriales</taxon>
        <taxon>Peptococcaceae</taxon>
        <taxon>Desulfonispora</taxon>
    </lineage>
</organism>
<dbReference type="Proteomes" id="UP000192731">
    <property type="component" value="Unassembled WGS sequence"/>
</dbReference>
<dbReference type="Gene3D" id="1.20.120.1220">
    <property type="match status" value="1"/>
</dbReference>
<dbReference type="InterPro" id="IPR000045">
    <property type="entry name" value="Prepilin_IV_endopep_pep"/>
</dbReference>
<sequence length="209" mass="23192">MIYVLIFMTGLVMGRITLFSLDKFWNCSVKILNKFPLLELSSAVIYLGIFYLFGINLAAIFYSLLFSSLLVITLTDLKYYLIPNSIVFGLLILGLAFHLTTRPFNFLNAALSFILAGVFFLILQIFSGGGMGGGDIKLISILGLWFGFPGIALIIFISALIGSVIGIILIMMKFKNRKQGLPFGPFIVFATLIVFLVGDQIWALYLKAF</sequence>
<protein>
    <submittedName>
        <fullName evidence="5">Leader peptidase (Prepilin peptidase) / N-methyltransferase</fullName>
    </submittedName>
</protein>
<dbReference type="AlphaFoldDB" id="A0A1W1VNT6"/>
<feature type="transmembrane region" description="Helical" evidence="3">
    <location>
        <begin position="37"/>
        <end position="65"/>
    </location>
</feature>
<gene>
    <name evidence="5" type="ORF">SAMN00017405_0260</name>
</gene>
<dbReference type="Pfam" id="PF01478">
    <property type="entry name" value="Peptidase_A24"/>
    <property type="match status" value="1"/>
</dbReference>
<dbReference type="GO" id="GO:0004190">
    <property type="term" value="F:aspartic-type endopeptidase activity"/>
    <property type="evidence" value="ECO:0007669"/>
    <property type="project" value="InterPro"/>
</dbReference>
<proteinExistence type="inferred from homology"/>
<dbReference type="PANTHER" id="PTHR30487">
    <property type="entry name" value="TYPE 4 PREPILIN-LIKE PROTEINS LEADER PEPTIDE-PROCESSING ENZYME"/>
    <property type="match status" value="1"/>
</dbReference>
<dbReference type="STRING" id="656914.SAMN00017405_0260"/>
<feature type="transmembrane region" description="Helical" evidence="3">
    <location>
        <begin position="183"/>
        <end position="205"/>
    </location>
</feature>
<accession>A0A1W1VNT6</accession>
<evidence type="ECO:0000256" key="2">
    <source>
        <dbReference type="RuleBase" id="RU003793"/>
    </source>
</evidence>
<dbReference type="GO" id="GO:0008168">
    <property type="term" value="F:methyltransferase activity"/>
    <property type="evidence" value="ECO:0007669"/>
    <property type="project" value="UniProtKB-KW"/>
</dbReference>
<evidence type="ECO:0000313" key="6">
    <source>
        <dbReference type="Proteomes" id="UP000192731"/>
    </source>
</evidence>
<dbReference type="InterPro" id="IPR014032">
    <property type="entry name" value="Peptidase_A24A_bac"/>
</dbReference>
<dbReference type="PRINTS" id="PR00864">
    <property type="entry name" value="PREPILNPTASE"/>
</dbReference>
<comment type="similarity">
    <text evidence="1 2">Belongs to the peptidase A24 family.</text>
</comment>
<evidence type="ECO:0000256" key="3">
    <source>
        <dbReference type="SAM" id="Phobius"/>
    </source>
</evidence>
<keyword evidence="3" id="KW-0472">Membrane</keyword>
<feature type="transmembrane region" description="Helical" evidence="3">
    <location>
        <begin position="138"/>
        <end position="171"/>
    </location>
</feature>
<dbReference type="GO" id="GO:0032259">
    <property type="term" value="P:methylation"/>
    <property type="evidence" value="ECO:0007669"/>
    <property type="project" value="UniProtKB-KW"/>
</dbReference>
<feature type="domain" description="Prepilin type IV endopeptidase peptidase" evidence="4">
    <location>
        <begin position="64"/>
        <end position="167"/>
    </location>
</feature>
<evidence type="ECO:0000313" key="5">
    <source>
        <dbReference type="EMBL" id="SMB94721.1"/>
    </source>
</evidence>
<name>A0A1W1VNT6_DESTI</name>
<evidence type="ECO:0000259" key="4">
    <source>
        <dbReference type="Pfam" id="PF01478"/>
    </source>
</evidence>
<feature type="transmembrane region" description="Helical" evidence="3">
    <location>
        <begin position="6"/>
        <end position="25"/>
    </location>
</feature>
<keyword evidence="5" id="KW-0489">Methyltransferase</keyword>
<reference evidence="5 6" key="1">
    <citation type="submission" date="2017-04" db="EMBL/GenBank/DDBJ databases">
        <authorList>
            <person name="Afonso C.L."/>
            <person name="Miller P.J."/>
            <person name="Scott M.A."/>
            <person name="Spackman E."/>
            <person name="Goraichik I."/>
            <person name="Dimitrov K.M."/>
            <person name="Suarez D.L."/>
            <person name="Swayne D.E."/>
        </authorList>
    </citation>
    <scope>NUCLEOTIDE SEQUENCE [LARGE SCALE GENOMIC DNA]</scope>
    <source>
        <strain evidence="5 6">DSM 11270</strain>
    </source>
</reference>
<keyword evidence="3" id="KW-0812">Transmembrane</keyword>
<dbReference type="GO" id="GO:0006465">
    <property type="term" value="P:signal peptide processing"/>
    <property type="evidence" value="ECO:0007669"/>
    <property type="project" value="TreeGrafter"/>
</dbReference>